<keyword evidence="6 13" id="KW-0349">Heme</keyword>
<protein>
    <submittedName>
        <fullName evidence="14">Cytochrome d ubiquinol oxidase subunit I</fullName>
    </submittedName>
</protein>
<dbReference type="GO" id="GO:0070069">
    <property type="term" value="C:cytochrome complex"/>
    <property type="evidence" value="ECO:0007669"/>
    <property type="project" value="UniProtKB-UniRule"/>
</dbReference>
<dbReference type="GO" id="GO:0019646">
    <property type="term" value="P:aerobic electron transport chain"/>
    <property type="evidence" value="ECO:0007669"/>
    <property type="project" value="InterPro"/>
</dbReference>
<evidence type="ECO:0000256" key="1">
    <source>
        <dbReference type="ARBA" id="ARBA00004429"/>
    </source>
</evidence>
<evidence type="ECO:0000256" key="5">
    <source>
        <dbReference type="ARBA" id="ARBA00022519"/>
    </source>
</evidence>
<dbReference type="PANTHER" id="PTHR30365">
    <property type="entry name" value="CYTOCHROME D UBIQUINOL OXIDASE"/>
    <property type="match status" value="1"/>
</dbReference>
<evidence type="ECO:0000313" key="14">
    <source>
        <dbReference type="EMBL" id="BBB31976.1"/>
    </source>
</evidence>
<keyword evidence="5" id="KW-0997">Cell inner membrane</keyword>
<sequence length="434" mass="48795">MDVTILSRLQFAVATYFHFLFVPLTLGLVWLLVWMETKYVKTGDEEYKKMAKFWGKIYLINFAIGVVTGITLEFQFGTNWSRYSQYVGDVFGSLLAIEATVAFFLESTFIAVWVFGWDKLSKKMHALAIWLVAIGTNVSAIWILTANAWMQHPVGYVIRNGRAELTDFAAVVFQPYVWLKFTHQITAAMTLAGFFVAGVSAYHLMRGSNVSFFKKSFKMAITYALIASILVVAIGHEHAAEVAKTQPTKLAAMESLWETKTNAPIYLLLWPDADNEKNAVEALPIPGMLSLLAFHSTSAEVKGLKDFPKDERPPVLPTFLSFRLMVGLGFLFILLTLYGFWKRDEIENHPLFLKIILYSVPLTYLAILLGWTLAEVGRQPWIVYGLMKVKDAVSPTISSTQVLVSLIAFTLVYTLLGIADFYLIFKTAKQGPKA</sequence>
<dbReference type="Pfam" id="PF01654">
    <property type="entry name" value="Cyt_bd_oxida_I"/>
    <property type="match status" value="1"/>
</dbReference>
<evidence type="ECO:0000256" key="3">
    <source>
        <dbReference type="ARBA" id="ARBA00022448"/>
    </source>
</evidence>
<keyword evidence="15" id="KW-1185">Reference proteome</keyword>
<feature type="transmembrane region" description="Helical" evidence="13">
    <location>
        <begin position="127"/>
        <end position="150"/>
    </location>
</feature>
<evidence type="ECO:0000256" key="4">
    <source>
        <dbReference type="ARBA" id="ARBA00022475"/>
    </source>
</evidence>
<evidence type="ECO:0000256" key="11">
    <source>
        <dbReference type="ARBA" id="ARBA00023004"/>
    </source>
</evidence>
<accession>A0A7R6PPH3</accession>
<feature type="transmembrane region" description="Helical" evidence="13">
    <location>
        <begin position="320"/>
        <end position="340"/>
    </location>
</feature>
<reference evidence="14 15" key="1">
    <citation type="journal article" date="2012" name="Extremophiles">
        <title>Thermotomaculum hydrothermale gen. nov., sp. nov., a novel heterotrophic thermophile within the phylum Acidobacteria from a deep-sea hydrothermal vent chimney in the Southern Okinawa Trough.</title>
        <authorList>
            <person name="Izumi H."/>
            <person name="Nunoura T."/>
            <person name="Miyazaki M."/>
            <person name="Mino S."/>
            <person name="Toki T."/>
            <person name="Takai K."/>
            <person name="Sako Y."/>
            <person name="Sawabe T."/>
            <person name="Nakagawa S."/>
        </authorList>
    </citation>
    <scope>NUCLEOTIDE SEQUENCE [LARGE SCALE GENOMIC DNA]</scope>
    <source>
        <strain evidence="14 15">AC55</strain>
    </source>
</reference>
<dbReference type="KEGG" id="thyd:TTHT_0360"/>
<feature type="transmembrane region" description="Helical" evidence="13">
    <location>
        <begin position="53"/>
        <end position="72"/>
    </location>
</feature>
<keyword evidence="4 13" id="KW-1003">Cell membrane</keyword>
<evidence type="ECO:0000256" key="7">
    <source>
        <dbReference type="ARBA" id="ARBA00022692"/>
    </source>
</evidence>
<comment type="similarity">
    <text evidence="2 13">Belongs to the cytochrome ubiquinol oxidase subunit 1 family.</text>
</comment>
<evidence type="ECO:0000256" key="6">
    <source>
        <dbReference type="ARBA" id="ARBA00022617"/>
    </source>
</evidence>
<keyword evidence="7 13" id="KW-0812">Transmembrane</keyword>
<gene>
    <name evidence="14" type="primary">cydA</name>
    <name evidence="14" type="ORF">TTHT_0360</name>
</gene>
<feature type="transmembrane region" description="Helical" evidence="13">
    <location>
        <begin position="12"/>
        <end position="33"/>
    </location>
</feature>
<dbReference type="GO" id="GO:0005886">
    <property type="term" value="C:plasma membrane"/>
    <property type="evidence" value="ECO:0007669"/>
    <property type="project" value="UniProtKB-SubCell"/>
</dbReference>
<dbReference type="RefSeq" id="WP_201328308.1">
    <property type="nucleotide sequence ID" value="NZ_AP017470.1"/>
</dbReference>
<dbReference type="GO" id="GO:0009055">
    <property type="term" value="F:electron transfer activity"/>
    <property type="evidence" value="ECO:0007669"/>
    <property type="project" value="UniProtKB-UniRule"/>
</dbReference>
<dbReference type="EMBL" id="AP017470">
    <property type="protein sequence ID" value="BBB31976.1"/>
    <property type="molecule type" value="Genomic_DNA"/>
</dbReference>
<feature type="transmembrane region" description="Helical" evidence="13">
    <location>
        <begin position="402"/>
        <end position="425"/>
    </location>
</feature>
<dbReference type="InterPro" id="IPR002585">
    <property type="entry name" value="Cyt-d_ubiquinol_oxidase_su_1"/>
</dbReference>
<keyword evidence="10 13" id="KW-1133">Transmembrane helix</keyword>
<evidence type="ECO:0000256" key="9">
    <source>
        <dbReference type="ARBA" id="ARBA00022982"/>
    </source>
</evidence>
<evidence type="ECO:0000256" key="8">
    <source>
        <dbReference type="ARBA" id="ARBA00022723"/>
    </source>
</evidence>
<feature type="transmembrane region" description="Helical" evidence="13">
    <location>
        <begin position="185"/>
        <end position="205"/>
    </location>
</feature>
<feature type="transmembrane region" description="Helical" evidence="13">
    <location>
        <begin position="352"/>
        <end position="374"/>
    </location>
</feature>
<evidence type="ECO:0000256" key="2">
    <source>
        <dbReference type="ARBA" id="ARBA00009819"/>
    </source>
</evidence>
<dbReference type="GO" id="GO:0020037">
    <property type="term" value="F:heme binding"/>
    <property type="evidence" value="ECO:0007669"/>
    <property type="project" value="TreeGrafter"/>
</dbReference>
<dbReference type="PIRSF" id="PIRSF006446">
    <property type="entry name" value="Cyt_quinol_oxidase_1"/>
    <property type="match status" value="1"/>
</dbReference>
<name>A0A7R6PPH3_9BACT</name>
<keyword evidence="9 13" id="KW-0249">Electron transport</keyword>
<keyword evidence="3 13" id="KW-0813">Transport</keyword>
<dbReference type="GO" id="GO:0046872">
    <property type="term" value="F:metal ion binding"/>
    <property type="evidence" value="ECO:0007669"/>
    <property type="project" value="UniProtKB-UniRule"/>
</dbReference>
<comment type="subcellular location">
    <subcellularLocation>
        <location evidence="1">Cell inner membrane</location>
        <topology evidence="1">Multi-pass membrane protein</topology>
    </subcellularLocation>
</comment>
<keyword evidence="12 13" id="KW-0472">Membrane</keyword>
<evidence type="ECO:0000313" key="15">
    <source>
        <dbReference type="Proteomes" id="UP000595564"/>
    </source>
</evidence>
<dbReference type="Proteomes" id="UP000595564">
    <property type="component" value="Chromosome"/>
</dbReference>
<keyword evidence="11 13" id="KW-0408">Iron</keyword>
<organism evidence="14 15">
    <name type="scientific">Thermotomaculum hydrothermale</name>
    <dbReference type="NCBI Taxonomy" id="981385"/>
    <lineage>
        <taxon>Bacteria</taxon>
        <taxon>Pseudomonadati</taxon>
        <taxon>Acidobacteriota</taxon>
        <taxon>Holophagae</taxon>
        <taxon>Thermotomaculales</taxon>
        <taxon>Thermotomaculaceae</taxon>
        <taxon>Thermotomaculum</taxon>
    </lineage>
</organism>
<keyword evidence="8 13" id="KW-0479">Metal-binding</keyword>
<feature type="transmembrane region" description="Helical" evidence="13">
    <location>
        <begin position="217"/>
        <end position="235"/>
    </location>
</feature>
<feature type="transmembrane region" description="Helical" evidence="13">
    <location>
        <begin position="92"/>
        <end position="115"/>
    </location>
</feature>
<dbReference type="GO" id="GO:0016682">
    <property type="term" value="F:oxidoreductase activity, acting on diphenols and related substances as donors, oxygen as acceptor"/>
    <property type="evidence" value="ECO:0007669"/>
    <property type="project" value="TreeGrafter"/>
</dbReference>
<evidence type="ECO:0000256" key="12">
    <source>
        <dbReference type="ARBA" id="ARBA00023136"/>
    </source>
</evidence>
<dbReference type="PANTHER" id="PTHR30365:SF0">
    <property type="entry name" value="CYTOCHROME BD-I UBIQUINOL OXIDASE SUBUNIT 1"/>
    <property type="match status" value="1"/>
</dbReference>
<evidence type="ECO:0000256" key="13">
    <source>
        <dbReference type="PIRNR" id="PIRNR006446"/>
    </source>
</evidence>
<proteinExistence type="inferred from homology"/>
<evidence type="ECO:0000256" key="10">
    <source>
        <dbReference type="ARBA" id="ARBA00022989"/>
    </source>
</evidence>
<dbReference type="AlphaFoldDB" id="A0A7R6PPH3"/>